<proteinExistence type="predicted"/>
<evidence type="ECO:0000313" key="2">
    <source>
        <dbReference type="Proteomes" id="UP001334732"/>
    </source>
</evidence>
<evidence type="ECO:0000313" key="1">
    <source>
        <dbReference type="EMBL" id="WRS38986.1"/>
    </source>
</evidence>
<sequence length="506" mass="54025">MTTAIEYALMAGASYISTRSAINRFPAPQGWTEITDLRKTDPDSGFEATTFQQGANIVISFAGTDPGDIAGDIAADLVLAAGTLSDQLKRAADYYLEVKALNSNAAITFTGHSLGGGLASLMAVMFGEGAYTFDQAPFLNSAKTFTTTDLATGNIIPRSVAIDWRAYLANHAPVSGLATLDAFIAASDPFNANPNPADTLASRSGQVTNINTQGEFLSSWFGVPSSNRIGSQADILDSNAGVSGLDLHSQTLLTAFLQSRQTATTGKALNDVTFKLPDLLKMMFDKNLFAYSTDKNNDKNVNLLERLVQHEAGVHDPETGVTTLAADQMLDRFTRDLWKLAQDGGLTLHDNNPSNADLNEVSKALTAFAMQFYYQDTPKAIDPAKELYSAIGGGLQFDLADVSPSVKTALDSGRSADLNAVKGYAQYFKYYLDSTNNFSVEEQALIRSLLPQLRDWFVQAGTGGMTATDTLNRGDFMLGGAGADSLSGGDKSDLLVGNDVERRLAA</sequence>
<reference evidence="1 2" key="1">
    <citation type="submission" date="2023-12" db="EMBL/GenBank/DDBJ databases">
        <title>Thiobacillus sedimentum sp. nov., a chemolithoautotrophic sulfur-oxidizing bacterium isolated from freshwater sediment.</title>
        <authorList>
            <person name="Luo J."/>
            <person name="Dai C."/>
        </authorList>
    </citation>
    <scope>NUCLEOTIDE SEQUENCE [LARGE SCALE GENOMIC DNA]</scope>
    <source>
        <strain evidence="1 2">SCUT-2</strain>
    </source>
</reference>
<dbReference type="InterPro" id="IPR029058">
    <property type="entry name" value="AB_hydrolase_fold"/>
</dbReference>
<dbReference type="Gene3D" id="3.40.50.1820">
    <property type="entry name" value="alpha/beta hydrolase"/>
    <property type="match status" value="1"/>
</dbReference>
<protein>
    <submittedName>
        <fullName evidence="1">Mbeg1-like protein</fullName>
    </submittedName>
</protein>
<dbReference type="EMBL" id="CP141769">
    <property type="protein sequence ID" value="WRS38986.1"/>
    <property type="molecule type" value="Genomic_DNA"/>
</dbReference>
<dbReference type="Proteomes" id="UP001334732">
    <property type="component" value="Chromosome"/>
</dbReference>
<gene>
    <name evidence="1" type="ORF">VA613_13390</name>
</gene>
<dbReference type="SUPFAM" id="SSF53474">
    <property type="entry name" value="alpha/beta-Hydrolases"/>
    <property type="match status" value="1"/>
</dbReference>
<accession>A0ABZ1CHW8</accession>
<dbReference type="Pfam" id="PF26363">
    <property type="entry name" value="Phospholipase-like"/>
    <property type="match status" value="1"/>
</dbReference>
<keyword evidence="2" id="KW-1185">Reference proteome</keyword>
<organism evidence="1 2">
    <name type="scientific">Thiobacillus sedimenti</name>
    <dbReference type="NCBI Taxonomy" id="3110231"/>
    <lineage>
        <taxon>Bacteria</taxon>
        <taxon>Pseudomonadati</taxon>
        <taxon>Pseudomonadota</taxon>
        <taxon>Betaproteobacteria</taxon>
        <taxon>Nitrosomonadales</taxon>
        <taxon>Thiobacillaceae</taxon>
        <taxon>Thiobacillus</taxon>
    </lineage>
</organism>
<dbReference type="RefSeq" id="WP_324779518.1">
    <property type="nucleotide sequence ID" value="NZ_CP141769.1"/>
</dbReference>
<name>A0ABZ1CHW8_9PROT</name>